<dbReference type="RefSeq" id="YP_009198619.1">
    <property type="nucleotide sequence ID" value="NC_028799.1"/>
</dbReference>
<dbReference type="Proteomes" id="UP000031803">
    <property type="component" value="Segment"/>
</dbReference>
<sequence>MRLLKQRTKYSTQKEPTLLVKVIKPFYLYHSNSVTVTFKYEIN</sequence>
<name>A0A0B5HAJ9_9CAUD</name>
<organism evidence="1 2">
    <name type="scientific">Vibrio phage phi 1</name>
    <dbReference type="NCBI Taxonomy" id="1589297"/>
    <lineage>
        <taxon>Viruses</taxon>
        <taxon>Duplodnaviria</taxon>
        <taxon>Heunggongvirae</taxon>
        <taxon>Uroviricota</taxon>
        <taxon>Caudoviricetes</taxon>
        <taxon>Schitoviridae</taxon>
        <taxon>Pacinivirus</taxon>
        <taxon>Pacinivirus phi1</taxon>
    </lineage>
</organism>
<dbReference type="EMBL" id="KP280062">
    <property type="protein sequence ID" value="AJF40759.1"/>
    <property type="molecule type" value="Genomic_DNA"/>
</dbReference>
<reference evidence="1 2" key="1">
    <citation type="submission" date="2014-12" db="EMBL/GenBank/DDBJ databases">
        <title>Complete genome sequences of three Vibrio cholerae specific bacteriophages.</title>
        <authorList>
            <person name="Bhandare S.G."/>
            <person name="Warry A."/>
            <person name="Emes R.D."/>
            <person name="Hooton S.P.T."/>
            <person name="Barrow P.A."/>
            <person name="Atterbury R.J."/>
        </authorList>
    </citation>
    <scope>NUCLEOTIDE SEQUENCE [LARGE SCALE GENOMIC DNA]</scope>
</reference>
<evidence type="ECO:0000313" key="2">
    <source>
        <dbReference type="Proteomes" id="UP000031803"/>
    </source>
</evidence>
<keyword evidence="2" id="KW-1185">Reference proteome</keyword>
<dbReference type="GeneID" id="26625697"/>
<proteinExistence type="predicted"/>
<evidence type="ECO:0000313" key="1">
    <source>
        <dbReference type="EMBL" id="AJF40759.1"/>
    </source>
</evidence>
<gene>
    <name evidence="1" type="ORF">SBVP1_0101</name>
</gene>
<accession>A0A0B5HAJ9</accession>
<dbReference type="KEGG" id="vg:26625697"/>
<protein>
    <submittedName>
        <fullName evidence="1">Uncharacterized protein</fullName>
    </submittedName>
</protein>